<gene>
    <name evidence="3" type="ORF">VNO77_14433</name>
</gene>
<keyword evidence="4" id="KW-1185">Reference proteome</keyword>
<keyword evidence="1" id="KW-0813">Transport</keyword>
<dbReference type="EMBL" id="JAYMYQ010000003">
    <property type="protein sequence ID" value="KAK7344616.1"/>
    <property type="molecule type" value="Genomic_DNA"/>
</dbReference>
<dbReference type="CDD" id="cd01959">
    <property type="entry name" value="nsLTP2"/>
    <property type="match status" value="1"/>
</dbReference>
<reference evidence="3 4" key="1">
    <citation type="submission" date="2024-01" db="EMBL/GenBank/DDBJ databases">
        <title>The genomes of 5 underutilized Papilionoideae crops provide insights into root nodulation and disease resistanc.</title>
        <authorList>
            <person name="Jiang F."/>
        </authorList>
    </citation>
    <scope>NUCLEOTIDE SEQUENCE [LARGE SCALE GENOMIC DNA]</scope>
    <source>
        <strain evidence="3">LVBAO_FW01</strain>
        <tissue evidence="3">Leaves</tissue>
    </source>
</reference>
<keyword evidence="2" id="KW-0446">Lipid-binding</keyword>
<evidence type="ECO:0000256" key="2">
    <source>
        <dbReference type="ARBA" id="ARBA00023121"/>
    </source>
</evidence>
<dbReference type="PANTHER" id="PTHR33214">
    <property type="entry name" value="BIFUNCTIONAL INHIBITOR/LIPID-TRANSFER PROTEIN/SEED STORAGE 2S ALBUMIN SUPERFAMILY PROTEIN"/>
    <property type="match status" value="1"/>
</dbReference>
<dbReference type="AlphaFoldDB" id="A0AAN9QS01"/>
<name>A0AAN9QS01_CANGL</name>
<dbReference type="InterPro" id="IPR036312">
    <property type="entry name" value="Bifun_inhib/LTP/seed_sf"/>
</dbReference>
<evidence type="ECO:0000256" key="1">
    <source>
        <dbReference type="ARBA" id="ARBA00022448"/>
    </source>
</evidence>
<dbReference type="SUPFAM" id="SSF47699">
    <property type="entry name" value="Bifunctional inhibitor/lipid-transfer protein/seed storage 2S albumin"/>
    <property type="match status" value="1"/>
</dbReference>
<organism evidence="3 4">
    <name type="scientific">Canavalia gladiata</name>
    <name type="common">Sword bean</name>
    <name type="synonym">Dolichos gladiatus</name>
    <dbReference type="NCBI Taxonomy" id="3824"/>
    <lineage>
        <taxon>Eukaryota</taxon>
        <taxon>Viridiplantae</taxon>
        <taxon>Streptophyta</taxon>
        <taxon>Embryophyta</taxon>
        <taxon>Tracheophyta</taxon>
        <taxon>Spermatophyta</taxon>
        <taxon>Magnoliopsida</taxon>
        <taxon>eudicotyledons</taxon>
        <taxon>Gunneridae</taxon>
        <taxon>Pentapetalae</taxon>
        <taxon>rosids</taxon>
        <taxon>fabids</taxon>
        <taxon>Fabales</taxon>
        <taxon>Fabaceae</taxon>
        <taxon>Papilionoideae</taxon>
        <taxon>50 kb inversion clade</taxon>
        <taxon>NPAAA clade</taxon>
        <taxon>indigoferoid/millettioid clade</taxon>
        <taxon>Phaseoleae</taxon>
        <taxon>Canavalia</taxon>
    </lineage>
</organism>
<evidence type="ECO:0000313" key="4">
    <source>
        <dbReference type="Proteomes" id="UP001367508"/>
    </source>
</evidence>
<dbReference type="InterPro" id="IPR033872">
    <property type="entry name" value="nsLTP2"/>
</dbReference>
<sequence length="198" mass="22427">MECPYSNYPERMQSDLYTQITQGTNSEGLWFIRGPVMVLHDKHANSVVDKHNNHLLFQISRICSILQLSEETVCLKCGNRSVLALASCNECEAYEVMRHVPFTEVSMAVMCNTLQLSACANAITSSNLSTPVCCSKMKDQRSCLCQYLKDPNIKRLVNFPNARKSVEVVHFFMRKIGPQPFRLRFKTDESKPIVSPSA</sequence>
<dbReference type="PANTHER" id="PTHR33214:SF69">
    <property type="entry name" value="BIFUNCTIONAL INHIBITOR_LIPID-TRANSFER PROTEIN_SEED STORAGE 2S ALBUMIN SUPERFAMILY PROTEIN"/>
    <property type="match status" value="1"/>
</dbReference>
<evidence type="ECO:0000313" key="3">
    <source>
        <dbReference type="EMBL" id="KAK7344616.1"/>
    </source>
</evidence>
<dbReference type="Proteomes" id="UP001367508">
    <property type="component" value="Unassembled WGS sequence"/>
</dbReference>
<accession>A0AAN9QS01</accession>
<dbReference type="GO" id="GO:0006869">
    <property type="term" value="P:lipid transport"/>
    <property type="evidence" value="ECO:0007669"/>
    <property type="project" value="InterPro"/>
</dbReference>
<proteinExistence type="predicted"/>
<dbReference type="Gene3D" id="1.10.110.10">
    <property type="entry name" value="Plant lipid-transfer and hydrophobic proteins"/>
    <property type="match status" value="1"/>
</dbReference>
<protein>
    <submittedName>
        <fullName evidence="3">Uncharacterized protein</fullName>
    </submittedName>
</protein>
<dbReference type="GO" id="GO:0008289">
    <property type="term" value="F:lipid binding"/>
    <property type="evidence" value="ECO:0007669"/>
    <property type="project" value="UniProtKB-KW"/>
</dbReference>
<comment type="caution">
    <text evidence="3">The sequence shown here is derived from an EMBL/GenBank/DDBJ whole genome shotgun (WGS) entry which is preliminary data.</text>
</comment>